<dbReference type="HOGENOM" id="CLU_117714_0_0_1"/>
<dbReference type="AlphaFoldDB" id="A0A0D1WA98"/>
<name>A0A0D1WA98_9EURO</name>
<dbReference type="Proteomes" id="UP000053599">
    <property type="component" value="Unassembled WGS sequence"/>
</dbReference>
<evidence type="ECO:0000256" key="1">
    <source>
        <dbReference type="SAM" id="MobiDB-lite"/>
    </source>
</evidence>
<gene>
    <name evidence="2" type="ORF">PV11_01412</name>
</gene>
<dbReference type="OrthoDB" id="5244524at2759"/>
<evidence type="ECO:0000313" key="3">
    <source>
        <dbReference type="Proteomes" id="UP000053599"/>
    </source>
</evidence>
<accession>A0A0D1WA98</accession>
<feature type="compositionally biased region" description="Basic and acidic residues" evidence="1">
    <location>
        <begin position="159"/>
        <end position="194"/>
    </location>
</feature>
<dbReference type="STRING" id="1016849.A0A0D1WA98"/>
<organism evidence="2 3">
    <name type="scientific">Exophiala sideris</name>
    <dbReference type="NCBI Taxonomy" id="1016849"/>
    <lineage>
        <taxon>Eukaryota</taxon>
        <taxon>Fungi</taxon>
        <taxon>Dikarya</taxon>
        <taxon>Ascomycota</taxon>
        <taxon>Pezizomycotina</taxon>
        <taxon>Eurotiomycetes</taxon>
        <taxon>Chaetothyriomycetidae</taxon>
        <taxon>Chaetothyriales</taxon>
        <taxon>Herpotrichiellaceae</taxon>
        <taxon>Exophiala</taxon>
    </lineage>
</organism>
<sequence length="200" mass="22404">MYRKPSGSMGFSFNRLMTNTVPNFANDNPEDDADITSTQKDLLWVHQLGAAETSGRSPMTLDELSTFSAGIVTSEKNSARIHKELVKNGIINPAAPLGIDTTRITQKLPHELAFVSVHAQRKTVGMLFFWEQEALRWRLLDQEESELKSALEDEGTSDAAKRELKVRLESVDMRRGMKPSSRPDEGDHSAHQEAHPPQYS</sequence>
<protein>
    <submittedName>
        <fullName evidence="2">Uncharacterized protein</fullName>
    </submittedName>
</protein>
<reference evidence="2 3" key="1">
    <citation type="submission" date="2015-01" db="EMBL/GenBank/DDBJ databases">
        <title>The Genome Sequence of Exophiala sideris CBS121828.</title>
        <authorList>
            <consortium name="The Broad Institute Genomics Platform"/>
            <person name="Cuomo C."/>
            <person name="de Hoog S."/>
            <person name="Gorbushina A."/>
            <person name="Stielow B."/>
            <person name="Teixiera M."/>
            <person name="Abouelleil A."/>
            <person name="Chapman S.B."/>
            <person name="Priest M."/>
            <person name="Young S.K."/>
            <person name="Wortman J."/>
            <person name="Nusbaum C."/>
            <person name="Birren B."/>
        </authorList>
    </citation>
    <scope>NUCLEOTIDE SEQUENCE [LARGE SCALE GENOMIC DNA]</scope>
    <source>
        <strain evidence="2 3">CBS 121828</strain>
    </source>
</reference>
<dbReference type="EMBL" id="KN846951">
    <property type="protein sequence ID" value="KIV85750.1"/>
    <property type="molecule type" value="Genomic_DNA"/>
</dbReference>
<evidence type="ECO:0000313" key="2">
    <source>
        <dbReference type="EMBL" id="KIV85750.1"/>
    </source>
</evidence>
<feature type="region of interest" description="Disordered" evidence="1">
    <location>
        <begin position="149"/>
        <end position="200"/>
    </location>
</feature>
<proteinExistence type="predicted"/>